<dbReference type="EMBL" id="MN740011">
    <property type="protein sequence ID" value="QHT83736.1"/>
    <property type="molecule type" value="Genomic_DNA"/>
</dbReference>
<keyword evidence="1" id="KW-0812">Transmembrane</keyword>
<dbReference type="AlphaFoldDB" id="A0A6C0HUB9"/>
<keyword evidence="1" id="KW-1133">Transmembrane helix</keyword>
<feature type="transmembrane region" description="Helical" evidence="1">
    <location>
        <begin position="156"/>
        <end position="176"/>
    </location>
</feature>
<accession>A0A6C0HUB9</accession>
<feature type="transmembrane region" description="Helical" evidence="1">
    <location>
        <begin position="48"/>
        <end position="68"/>
    </location>
</feature>
<evidence type="ECO:0000256" key="1">
    <source>
        <dbReference type="SAM" id="Phobius"/>
    </source>
</evidence>
<feature type="transmembrane region" description="Helical" evidence="1">
    <location>
        <begin position="20"/>
        <end position="39"/>
    </location>
</feature>
<protein>
    <submittedName>
        <fullName evidence="2">Uncharacterized protein</fullName>
    </submittedName>
</protein>
<keyword evidence="1" id="KW-0472">Membrane</keyword>
<reference evidence="2" key="1">
    <citation type="journal article" date="2020" name="Nature">
        <title>Giant virus diversity and host interactions through global metagenomics.</title>
        <authorList>
            <person name="Schulz F."/>
            <person name="Roux S."/>
            <person name="Paez-Espino D."/>
            <person name="Jungbluth S."/>
            <person name="Walsh D.A."/>
            <person name="Denef V.J."/>
            <person name="McMahon K.D."/>
            <person name="Konstantinidis K.T."/>
            <person name="Eloe-Fadrosh E.A."/>
            <person name="Kyrpides N.C."/>
            <person name="Woyke T."/>
        </authorList>
    </citation>
    <scope>NUCLEOTIDE SEQUENCE</scope>
    <source>
        <strain evidence="2">GVMAG-M-3300023184-168</strain>
    </source>
</reference>
<proteinExistence type="predicted"/>
<feature type="transmembrane region" description="Helical" evidence="1">
    <location>
        <begin position="105"/>
        <end position="123"/>
    </location>
</feature>
<name>A0A6C0HUB9_9ZZZZ</name>
<feature type="transmembrane region" description="Helical" evidence="1">
    <location>
        <begin position="188"/>
        <end position="210"/>
    </location>
</feature>
<evidence type="ECO:0000313" key="2">
    <source>
        <dbReference type="EMBL" id="QHT83736.1"/>
    </source>
</evidence>
<feature type="transmembrane region" description="Helical" evidence="1">
    <location>
        <begin position="129"/>
        <end position="149"/>
    </location>
</feature>
<sequence length="212" mass="24859">MNFTFPFNTCEIPNDKGIAQPHSVVINTILCIIIFLFLLQSNNLYSRLFLFFVLLFNIFHTISHAIHINNFKNIQFLLTHYSAILSSFFLLCLLSNITKYTLKSFQKIGLLCLYLFDVILIYYDVSHIYNIIIFLIILFSIMIIFYKYLSRKIKQNIIYIIGFTCLVLLIDIIEINFCESLLKNYGDIPFHTILEASAFIPIILLCNSFYKI</sequence>
<feature type="transmembrane region" description="Helical" evidence="1">
    <location>
        <begin position="74"/>
        <end position="93"/>
    </location>
</feature>
<organism evidence="2">
    <name type="scientific">viral metagenome</name>
    <dbReference type="NCBI Taxonomy" id="1070528"/>
    <lineage>
        <taxon>unclassified sequences</taxon>
        <taxon>metagenomes</taxon>
        <taxon>organismal metagenomes</taxon>
    </lineage>
</organism>